<reference evidence="2" key="1">
    <citation type="submission" date="2012-02" db="EMBL/GenBank/DDBJ databases">
        <title>Complete sequence of chromosome of Methanomethylovorans hollandica DSM 15978.</title>
        <authorList>
            <person name="Lucas S."/>
            <person name="Copeland A."/>
            <person name="Lapidus A."/>
            <person name="Glavina del Rio T."/>
            <person name="Dalin E."/>
            <person name="Tice H."/>
            <person name="Bruce D."/>
            <person name="Goodwin L."/>
            <person name="Pitluck S."/>
            <person name="Peters L."/>
            <person name="Mikhailova N."/>
            <person name="Held B."/>
            <person name="Kyrpides N."/>
            <person name="Mavromatis K."/>
            <person name="Ivanova N."/>
            <person name="Brettin T."/>
            <person name="Detter J.C."/>
            <person name="Han C."/>
            <person name="Larimer F."/>
            <person name="Land M."/>
            <person name="Hauser L."/>
            <person name="Markowitz V."/>
            <person name="Cheng J.-F."/>
            <person name="Hugenholtz P."/>
            <person name="Woyke T."/>
            <person name="Wu D."/>
            <person name="Spring S."/>
            <person name="Schroeder M."/>
            <person name="Brambilla E."/>
            <person name="Klenk H.-P."/>
            <person name="Eisen J.A."/>
        </authorList>
    </citation>
    <scope>NUCLEOTIDE SEQUENCE [LARGE SCALE GENOMIC DNA]</scope>
    <source>
        <strain evidence="2">DSM 15978 / NBRC 107637 / DMS1</strain>
    </source>
</reference>
<sequence>MFESQIPGFSPFTIIVEKAVEAVFVPSVTADNEPAPVQTRQQIENVDKERIQTERSNI</sequence>
<evidence type="ECO:0000313" key="1">
    <source>
        <dbReference type="EMBL" id="AGB49209.1"/>
    </source>
</evidence>
<dbReference type="HOGENOM" id="CLU_2968467_0_0_2"/>
<accession>L0KYX9</accession>
<dbReference type="GeneID" id="43009702"/>
<keyword evidence="2" id="KW-1185">Reference proteome</keyword>
<dbReference type="Proteomes" id="UP000010866">
    <property type="component" value="Chromosome"/>
</dbReference>
<protein>
    <submittedName>
        <fullName evidence="1">Uncharacterized protein</fullName>
    </submittedName>
</protein>
<dbReference type="KEGG" id="mhz:Metho_0970"/>
<gene>
    <name evidence="1" type="ordered locus">Metho_0970</name>
</gene>
<name>L0KYX9_METHD</name>
<evidence type="ECO:0000313" key="2">
    <source>
        <dbReference type="Proteomes" id="UP000010866"/>
    </source>
</evidence>
<dbReference type="EMBL" id="CP003362">
    <property type="protein sequence ID" value="AGB49209.1"/>
    <property type="molecule type" value="Genomic_DNA"/>
</dbReference>
<dbReference type="RefSeq" id="WP_015324376.1">
    <property type="nucleotide sequence ID" value="NC_019977.1"/>
</dbReference>
<proteinExistence type="predicted"/>
<organism evidence="1 2">
    <name type="scientific">Methanomethylovorans hollandica (strain DSM 15978 / NBRC 107637 / DMS1)</name>
    <dbReference type="NCBI Taxonomy" id="867904"/>
    <lineage>
        <taxon>Archaea</taxon>
        <taxon>Methanobacteriati</taxon>
        <taxon>Methanobacteriota</taxon>
        <taxon>Stenosarchaea group</taxon>
        <taxon>Methanomicrobia</taxon>
        <taxon>Methanosarcinales</taxon>
        <taxon>Methanosarcinaceae</taxon>
        <taxon>Methanomethylovorans</taxon>
    </lineage>
</organism>
<dbReference type="AlphaFoldDB" id="L0KYX9"/>